<keyword evidence="1" id="KW-0234">DNA repair</keyword>
<dbReference type="InterPro" id="IPR049022">
    <property type="entry name" value="AMG1_III"/>
</dbReference>
<keyword evidence="1" id="KW-0227">DNA damage</keyword>
<evidence type="ECO:0000313" key="4">
    <source>
        <dbReference type="Proteomes" id="UP000243459"/>
    </source>
</evidence>
<evidence type="ECO:0000259" key="2">
    <source>
        <dbReference type="PROSITE" id="PS50030"/>
    </source>
</evidence>
<dbReference type="PROSITE" id="PS50030">
    <property type="entry name" value="UBA"/>
    <property type="match status" value="1"/>
</dbReference>
<dbReference type="Pfam" id="PF00627">
    <property type="entry name" value="UBA"/>
    <property type="match status" value="1"/>
</dbReference>
<reference evidence="4" key="1">
    <citation type="journal article" date="2017" name="Nat. Commun.">
        <title>The asparagus genome sheds light on the origin and evolution of a young Y chromosome.</title>
        <authorList>
            <person name="Harkess A."/>
            <person name="Zhou J."/>
            <person name="Xu C."/>
            <person name="Bowers J.E."/>
            <person name="Van der Hulst R."/>
            <person name="Ayyampalayam S."/>
            <person name="Mercati F."/>
            <person name="Riccardi P."/>
            <person name="McKain M.R."/>
            <person name="Kakrana A."/>
            <person name="Tang H."/>
            <person name="Ray J."/>
            <person name="Groenendijk J."/>
            <person name="Arikit S."/>
            <person name="Mathioni S.M."/>
            <person name="Nakano M."/>
            <person name="Shan H."/>
            <person name="Telgmann-Rauber A."/>
            <person name="Kanno A."/>
            <person name="Yue Z."/>
            <person name="Chen H."/>
            <person name="Li W."/>
            <person name="Chen Y."/>
            <person name="Xu X."/>
            <person name="Zhang Y."/>
            <person name="Luo S."/>
            <person name="Chen H."/>
            <person name="Gao J."/>
            <person name="Mao Z."/>
            <person name="Pires J.C."/>
            <person name="Luo M."/>
            <person name="Kudrna D."/>
            <person name="Wing R.A."/>
            <person name="Meyers B.C."/>
            <person name="Yi K."/>
            <person name="Kong H."/>
            <person name="Lavrijsen P."/>
            <person name="Sunseri F."/>
            <person name="Falavigna A."/>
            <person name="Ye Y."/>
            <person name="Leebens-Mack J.H."/>
            <person name="Chen G."/>
        </authorList>
    </citation>
    <scope>NUCLEOTIDE SEQUENCE [LARGE SCALE GENOMIC DNA]</scope>
    <source>
        <strain evidence="4">cv. DH0086</strain>
    </source>
</reference>
<dbReference type="SUPFAM" id="SSF46934">
    <property type="entry name" value="UBA-like"/>
    <property type="match status" value="1"/>
</dbReference>
<comment type="similarity">
    <text evidence="1">Belongs to the RAD23 family.</text>
</comment>
<dbReference type="GO" id="GO:0005634">
    <property type="term" value="C:nucleus"/>
    <property type="evidence" value="ECO:0007669"/>
    <property type="project" value="UniProtKB-SubCell"/>
</dbReference>
<dbReference type="InterPro" id="IPR009060">
    <property type="entry name" value="UBA-like_sf"/>
</dbReference>
<dbReference type="PRINTS" id="PR01839">
    <property type="entry name" value="RAD23PROTEIN"/>
</dbReference>
<name>A0A5P1EZY0_ASPOF</name>
<dbReference type="GO" id="GO:0003684">
    <property type="term" value="F:damaged DNA binding"/>
    <property type="evidence" value="ECO:0007669"/>
    <property type="project" value="UniProtKB-UniRule"/>
</dbReference>
<dbReference type="GO" id="GO:0043161">
    <property type="term" value="P:proteasome-mediated ubiquitin-dependent protein catabolic process"/>
    <property type="evidence" value="ECO:0007669"/>
    <property type="project" value="UniProtKB-UniRule"/>
</dbReference>
<dbReference type="EMBL" id="CM007385">
    <property type="protein sequence ID" value="ONK70119.1"/>
    <property type="molecule type" value="Genomic_DNA"/>
</dbReference>
<protein>
    <recommendedName>
        <fullName evidence="1">Ubiquitin receptor RAD23</fullName>
    </recommendedName>
    <alternativeName>
        <fullName evidence="1">DNA repair protein RAD23</fullName>
    </alternativeName>
</protein>
<dbReference type="GO" id="GO:0031593">
    <property type="term" value="F:polyubiquitin modification-dependent protein binding"/>
    <property type="evidence" value="ECO:0007669"/>
    <property type="project" value="UniProtKB-UniRule"/>
</dbReference>
<comment type="function">
    <text evidence="1">Multiubiquitin chain receptor involved in modulation of proteasomal degradation. Involved in nucleotide excision repair.</text>
</comment>
<dbReference type="GO" id="GO:0005737">
    <property type="term" value="C:cytoplasm"/>
    <property type="evidence" value="ECO:0007669"/>
    <property type="project" value="UniProtKB-SubCell"/>
</dbReference>
<gene>
    <name evidence="3" type="ORF">A4U43_C05F30450</name>
</gene>
<keyword evidence="1" id="KW-0539">Nucleus</keyword>
<feature type="domain" description="UBA" evidence="2">
    <location>
        <begin position="46"/>
        <end position="77"/>
    </location>
</feature>
<proteinExistence type="inferred from homology"/>
<dbReference type="Gramene" id="ONK70119">
    <property type="protein sequence ID" value="ONK70119"/>
    <property type="gene ID" value="A4U43_C05F30450"/>
</dbReference>
<dbReference type="AlphaFoldDB" id="A0A5P1EZY0"/>
<comment type="subcellular location">
    <subcellularLocation>
        <location evidence="1">Nucleus</location>
    </subcellularLocation>
    <subcellularLocation>
        <location evidence="1">Cytoplasm</location>
    </subcellularLocation>
</comment>
<accession>A0A5P1EZY0</accession>
<dbReference type="PANTHER" id="PTHR45955:SF1">
    <property type="entry name" value="PHOSPHOACETYLGLUCOSAMINE MUTASE"/>
    <property type="match status" value="1"/>
</dbReference>
<dbReference type="Proteomes" id="UP000243459">
    <property type="component" value="Chromosome 5"/>
</dbReference>
<dbReference type="GO" id="GO:0004610">
    <property type="term" value="F:phosphoacetylglucosamine mutase activity"/>
    <property type="evidence" value="ECO:0007669"/>
    <property type="project" value="TreeGrafter"/>
</dbReference>
<dbReference type="Pfam" id="PF21404">
    <property type="entry name" value="AMG1_III"/>
    <property type="match status" value="1"/>
</dbReference>
<dbReference type="InterPro" id="IPR004806">
    <property type="entry name" value="Rad23"/>
</dbReference>
<evidence type="ECO:0000313" key="3">
    <source>
        <dbReference type="EMBL" id="ONK70119.1"/>
    </source>
</evidence>
<dbReference type="InterPro" id="IPR015940">
    <property type="entry name" value="UBA"/>
</dbReference>
<dbReference type="GO" id="GO:0006048">
    <property type="term" value="P:UDP-N-acetylglucosamine biosynthetic process"/>
    <property type="evidence" value="ECO:0007669"/>
    <property type="project" value="TreeGrafter"/>
</dbReference>
<dbReference type="FunFam" id="1.10.8.10:FF:000002">
    <property type="entry name" value="UV excision repair protein RAD23 homolog"/>
    <property type="match status" value="1"/>
</dbReference>
<evidence type="ECO:0000256" key="1">
    <source>
        <dbReference type="RuleBase" id="RU367049"/>
    </source>
</evidence>
<dbReference type="GO" id="GO:0043130">
    <property type="term" value="F:ubiquitin binding"/>
    <property type="evidence" value="ECO:0007669"/>
    <property type="project" value="UniProtKB-UniRule"/>
</dbReference>
<dbReference type="Gene3D" id="1.10.8.10">
    <property type="entry name" value="DNA helicase RuvA subunit, C-terminal domain"/>
    <property type="match status" value="1"/>
</dbReference>
<dbReference type="GO" id="GO:0006289">
    <property type="term" value="P:nucleotide-excision repair"/>
    <property type="evidence" value="ECO:0007669"/>
    <property type="project" value="UniProtKB-UniRule"/>
</dbReference>
<keyword evidence="4" id="KW-1185">Reference proteome</keyword>
<dbReference type="PANTHER" id="PTHR45955">
    <property type="entry name" value="PHOSPHOACETYLGLUCOSAMINE MUTASE"/>
    <property type="match status" value="1"/>
</dbReference>
<sequence length="106" mass="12000">MAYANGVSTHYLKQLGLEVVFTLTGVKYLHKKASEYDIGIYFKQMLEAMGFDRGHVIEAFLACDRNEELTANYLLEHAGFGPRALMGSEEIKQALFRNADYEGRCL</sequence>
<organism evidence="3 4">
    <name type="scientific">Asparagus officinalis</name>
    <name type="common">Garden asparagus</name>
    <dbReference type="NCBI Taxonomy" id="4686"/>
    <lineage>
        <taxon>Eukaryota</taxon>
        <taxon>Viridiplantae</taxon>
        <taxon>Streptophyta</taxon>
        <taxon>Embryophyta</taxon>
        <taxon>Tracheophyta</taxon>
        <taxon>Spermatophyta</taxon>
        <taxon>Magnoliopsida</taxon>
        <taxon>Liliopsida</taxon>
        <taxon>Asparagales</taxon>
        <taxon>Asparagaceae</taxon>
        <taxon>Asparagoideae</taxon>
        <taxon>Asparagus</taxon>
    </lineage>
</organism>
<keyword evidence="1" id="KW-0963">Cytoplasm</keyword>